<dbReference type="Gene3D" id="1.20.1250.20">
    <property type="entry name" value="MFS general substrate transporter like domains"/>
    <property type="match status" value="1"/>
</dbReference>
<dbReference type="PANTHER" id="PTHR24064">
    <property type="entry name" value="SOLUTE CARRIER FAMILY 22 MEMBER"/>
    <property type="match status" value="1"/>
</dbReference>
<evidence type="ECO:0000256" key="2">
    <source>
        <dbReference type="ARBA" id="ARBA00022692"/>
    </source>
</evidence>
<dbReference type="Pfam" id="PF00083">
    <property type="entry name" value="Sugar_tr"/>
    <property type="match status" value="1"/>
</dbReference>
<feature type="transmembrane region" description="Helical" evidence="5">
    <location>
        <begin position="371"/>
        <end position="390"/>
    </location>
</feature>
<organism evidence="7 8">
    <name type="scientific">Hippocampus comes</name>
    <name type="common">Tiger tail seahorse</name>
    <dbReference type="NCBI Taxonomy" id="109280"/>
    <lineage>
        <taxon>Eukaryota</taxon>
        <taxon>Metazoa</taxon>
        <taxon>Chordata</taxon>
        <taxon>Craniata</taxon>
        <taxon>Vertebrata</taxon>
        <taxon>Euteleostomi</taxon>
        <taxon>Actinopterygii</taxon>
        <taxon>Neopterygii</taxon>
        <taxon>Teleostei</taxon>
        <taxon>Neoteleostei</taxon>
        <taxon>Acanthomorphata</taxon>
        <taxon>Syngnathiaria</taxon>
        <taxon>Syngnathiformes</taxon>
        <taxon>Syngnathoidei</taxon>
        <taxon>Syngnathidae</taxon>
        <taxon>Hippocampus</taxon>
    </lineage>
</organism>
<keyword evidence="4 5" id="KW-0472">Membrane</keyword>
<protein>
    <submittedName>
        <fullName evidence="7">Solute carrier family 22 member 13a</fullName>
    </submittedName>
</protein>
<dbReference type="STRING" id="109280.ENSHCOP00000025445"/>
<keyword evidence="3 5" id="KW-1133">Transmembrane helix</keyword>
<dbReference type="GO" id="GO:0016020">
    <property type="term" value="C:membrane"/>
    <property type="evidence" value="ECO:0007669"/>
    <property type="project" value="UniProtKB-SubCell"/>
</dbReference>
<dbReference type="GO" id="GO:0022857">
    <property type="term" value="F:transmembrane transporter activity"/>
    <property type="evidence" value="ECO:0007669"/>
    <property type="project" value="InterPro"/>
</dbReference>
<evidence type="ECO:0000256" key="1">
    <source>
        <dbReference type="ARBA" id="ARBA00004141"/>
    </source>
</evidence>
<dbReference type="AlphaFoldDB" id="A0A3Q2Z1G6"/>
<evidence type="ECO:0000313" key="7">
    <source>
        <dbReference type="Ensembl" id="ENSHCOP00000025445.1"/>
    </source>
</evidence>
<dbReference type="Proteomes" id="UP000264820">
    <property type="component" value="Unplaced"/>
</dbReference>
<keyword evidence="2 5" id="KW-0812">Transmembrane</keyword>
<dbReference type="InterPro" id="IPR036259">
    <property type="entry name" value="MFS_trans_sf"/>
</dbReference>
<evidence type="ECO:0000313" key="8">
    <source>
        <dbReference type="Proteomes" id="UP000264820"/>
    </source>
</evidence>
<dbReference type="OMA" id="EHCFFSV"/>
<dbReference type="PROSITE" id="PS50850">
    <property type="entry name" value="MFS"/>
    <property type="match status" value="1"/>
</dbReference>
<dbReference type="Ensembl" id="ENSHCOT00000026983.1">
    <property type="protein sequence ID" value="ENSHCOP00000025445.1"/>
    <property type="gene ID" value="ENSHCOG00000015603.1"/>
</dbReference>
<feature type="transmembrane region" description="Helical" evidence="5">
    <location>
        <begin position="163"/>
        <end position="195"/>
    </location>
</feature>
<evidence type="ECO:0000256" key="4">
    <source>
        <dbReference type="ARBA" id="ARBA00023136"/>
    </source>
</evidence>
<dbReference type="SUPFAM" id="SSF103473">
    <property type="entry name" value="MFS general substrate transporter"/>
    <property type="match status" value="1"/>
</dbReference>
<comment type="subcellular location">
    <subcellularLocation>
        <location evidence="1">Membrane</location>
        <topology evidence="1">Multi-pass membrane protein</topology>
    </subcellularLocation>
</comment>
<reference evidence="7" key="1">
    <citation type="submission" date="2025-08" db="UniProtKB">
        <authorList>
            <consortium name="Ensembl"/>
        </authorList>
    </citation>
    <scope>IDENTIFICATION</scope>
</reference>
<dbReference type="InterPro" id="IPR020846">
    <property type="entry name" value="MFS_dom"/>
</dbReference>
<feature type="transmembrane region" description="Helical" evidence="5">
    <location>
        <begin position="343"/>
        <end position="364"/>
    </location>
</feature>
<keyword evidence="8" id="KW-1185">Reference proteome</keyword>
<evidence type="ECO:0000256" key="5">
    <source>
        <dbReference type="SAM" id="Phobius"/>
    </source>
</evidence>
<sequence>MEFGEILRTIGEFGIFQKVILLALTFPNFLLPVCFSSFLFIQSDPDGHCNTDWIRKIAPNLTSDEQLNLTIPREQNGSFSRCLMFVPVEWDIGTIRERGLNETTTCQNGWVSSDTMYEFDLVCDRSGMPSVVQTIFMAGILSGSIIFGPILEPCGRLRTTQMPAVILFICNIVSGASPNVYVYIVAQFLVGVGLAGYRINSTVLATEWLGITKRSYASCLCQMFAALGQCVLAGLVYEIRNWRIIQYGLAAVYAIVAWIPESVRWLLSQGRLEEAKRLIRKVAAINKKEIPENMLDCMKEEPQVLVSTYQFGPFILFPPFRFSVNLGYFSLILNVGKFGLDIFLVQFIFGIAEIPVHILCIWVLELLGRKISLIVTLLTGGFVCFLTLAFSQGTAICYSISCFCSPGIVFAPRAV</sequence>
<dbReference type="GeneTree" id="ENSGT00940000154607"/>
<evidence type="ECO:0000256" key="3">
    <source>
        <dbReference type="ARBA" id="ARBA00022989"/>
    </source>
</evidence>
<feature type="transmembrane region" description="Helical" evidence="5">
    <location>
        <begin position="131"/>
        <end position="151"/>
    </location>
</feature>
<accession>A0A3Q2Z1G6</accession>
<feature type="transmembrane region" description="Helical" evidence="5">
    <location>
        <begin position="20"/>
        <end position="41"/>
    </location>
</feature>
<feature type="transmembrane region" description="Helical" evidence="5">
    <location>
        <begin position="244"/>
        <end position="260"/>
    </location>
</feature>
<reference evidence="7" key="2">
    <citation type="submission" date="2025-09" db="UniProtKB">
        <authorList>
            <consortium name="Ensembl"/>
        </authorList>
    </citation>
    <scope>IDENTIFICATION</scope>
</reference>
<feature type="transmembrane region" description="Helical" evidence="5">
    <location>
        <begin position="215"/>
        <end position="237"/>
    </location>
</feature>
<dbReference type="InterPro" id="IPR005828">
    <property type="entry name" value="MFS_sugar_transport-like"/>
</dbReference>
<name>A0A3Q2Z1G6_HIPCM</name>
<evidence type="ECO:0000259" key="6">
    <source>
        <dbReference type="PROSITE" id="PS50850"/>
    </source>
</evidence>
<feature type="domain" description="Major facilitator superfamily (MFS) profile" evidence="6">
    <location>
        <begin position="77"/>
        <end position="415"/>
    </location>
</feature>
<proteinExistence type="predicted"/>